<keyword evidence="7" id="KW-1185">Reference proteome</keyword>
<reference evidence="7" key="2">
    <citation type="submission" date="2023-07" db="EMBL/GenBank/DDBJ databases">
        <title>Ancylobacter moscoviensis sp. nov., facultatively methylotrophic bacteria from activated sludge and the reclassification of Starkeya novella (Starkey 1934) Kelly et al. 2000 as Ancylobacter novellus comb. nov., Starkeya koreensis Im et al. 2006 as Ancylobacter koreensis comb.nov., Angulomicrobium tetraedrale Vasil'eva et al. 1986 as Ancylobacter tetraedralis comb. nov., Angulomicrobium amanitiforme Fritz et al. 2004 as Ancylobacter amanitiformis comb. nov. and Methylorhabdus multivorans Doronina et al. 1996 as Ancylobacter multivorans comb. nov. and emended description of the genus Ancylobacter.</title>
        <authorList>
            <person name="Doronina N."/>
            <person name="Chemodurova A."/>
            <person name="Grouzdev D."/>
            <person name="Koziaeva V."/>
            <person name="Shi W."/>
            <person name="Wu L."/>
            <person name="Kaparullina E."/>
        </authorList>
    </citation>
    <scope>NUCLEOTIDE SEQUENCE [LARGE SCALE GENOMIC DNA]</scope>
    <source>
        <strain evidence="7">Jip08</strain>
    </source>
</reference>
<organism evidence="6 7">
    <name type="scientific">Ancylobacter koreensis</name>
    <dbReference type="NCBI Taxonomy" id="266121"/>
    <lineage>
        <taxon>Bacteria</taxon>
        <taxon>Pseudomonadati</taxon>
        <taxon>Pseudomonadota</taxon>
        <taxon>Alphaproteobacteria</taxon>
        <taxon>Hyphomicrobiales</taxon>
        <taxon>Xanthobacteraceae</taxon>
        <taxon>Ancylobacter</taxon>
    </lineage>
</organism>
<dbReference type="SUPFAM" id="SSF53850">
    <property type="entry name" value="Periplasmic binding protein-like II"/>
    <property type="match status" value="1"/>
</dbReference>
<proteinExistence type="inferred from homology"/>
<dbReference type="EMBL" id="JALKCG010000001">
    <property type="protein sequence ID" value="MCK0206461.1"/>
    <property type="molecule type" value="Genomic_DNA"/>
</dbReference>
<dbReference type="PROSITE" id="PS50931">
    <property type="entry name" value="HTH_LYSR"/>
    <property type="match status" value="1"/>
</dbReference>
<evidence type="ECO:0000313" key="7">
    <source>
        <dbReference type="Proteomes" id="UP001202867"/>
    </source>
</evidence>
<dbReference type="Pfam" id="PF00126">
    <property type="entry name" value="HTH_1"/>
    <property type="match status" value="1"/>
</dbReference>
<gene>
    <name evidence="6" type="ORF">MWN33_00260</name>
</gene>
<dbReference type="CDD" id="cd05466">
    <property type="entry name" value="PBP2_LTTR_substrate"/>
    <property type="match status" value="1"/>
</dbReference>
<evidence type="ECO:0000256" key="2">
    <source>
        <dbReference type="ARBA" id="ARBA00023015"/>
    </source>
</evidence>
<sequence>MEWSDVRIFLAIARAGTLGAAARTLGLSHPTVGRRLRALELATGHTLFQRTADGFIPTEEGSAVIALAEQMEEGALAIERRLAGQEQALQGTLRISSADWFGAYVLPPIIDDYAKICPHVDLEILTGTRLFSLAQREADIAFRIVPFDNPDVVQRRLVRLPYGVYVAAGSPEPVYGDGAGFRLITHDTSTGQFPDIAWLTESFPNAKPLLRSNNRNVQGRMSRQGIGIAVLPQMVGSQMEGLRKLDLPAEPPSRDIWMGYHRDMRRLQRLRAFIAVVTDHITKIPFQQ</sequence>
<comment type="similarity">
    <text evidence="1">Belongs to the LysR transcriptional regulatory family.</text>
</comment>
<reference evidence="6 7" key="1">
    <citation type="submission" date="2022-04" db="EMBL/GenBank/DDBJ databases">
        <authorList>
            <person name="Grouzdev D.S."/>
            <person name="Pantiukh K.S."/>
            <person name="Krutkina M.S."/>
        </authorList>
    </citation>
    <scope>NUCLEOTIDE SEQUENCE [LARGE SCALE GENOMIC DNA]</scope>
    <source>
        <strain evidence="6 7">Jip08</strain>
    </source>
</reference>
<dbReference type="InterPro" id="IPR036388">
    <property type="entry name" value="WH-like_DNA-bd_sf"/>
</dbReference>
<feature type="domain" description="HTH lysR-type" evidence="5">
    <location>
        <begin position="1"/>
        <end position="58"/>
    </location>
</feature>
<dbReference type="RefSeq" id="WP_247198058.1">
    <property type="nucleotide sequence ID" value="NZ_JALKCG010000001.1"/>
</dbReference>
<dbReference type="PANTHER" id="PTHR30346">
    <property type="entry name" value="TRANSCRIPTIONAL DUAL REGULATOR HCAR-RELATED"/>
    <property type="match status" value="1"/>
</dbReference>
<evidence type="ECO:0000313" key="6">
    <source>
        <dbReference type="EMBL" id="MCK0206461.1"/>
    </source>
</evidence>
<dbReference type="Pfam" id="PF03466">
    <property type="entry name" value="LysR_substrate"/>
    <property type="match status" value="1"/>
</dbReference>
<keyword evidence="4" id="KW-0804">Transcription</keyword>
<dbReference type="SUPFAM" id="SSF46785">
    <property type="entry name" value="Winged helix' DNA-binding domain"/>
    <property type="match status" value="1"/>
</dbReference>
<protein>
    <submittedName>
        <fullName evidence="6">LysR family transcriptional regulator</fullName>
    </submittedName>
</protein>
<dbReference type="Proteomes" id="UP001202867">
    <property type="component" value="Unassembled WGS sequence"/>
</dbReference>
<evidence type="ECO:0000259" key="5">
    <source>
        <dbReference type="PROSITE" id="PS50931"/>
    </source>
</evidence>
<dbReference type="Gene3D" id="1.10.10.10">
    <property type="entry name" value="Winged helix-like DNA-binding domain superfamily/Winged helix DNA-binding domain"/>
    <property type="match status" value="1"/>
</dbReference>
<keyword evidence="3" id="KW-0238">DNA-binding</keyword>
<dbReference type="PANTHER" id="PTHR30346:SF0">
    <property type="entry name" value="HCA OPERON TRANSCRIPTIONAL ACTIVATOR HCAR"/>
    <property type="match status" value="1"/>
</dbReference>
<dbReference type="Gene3D" id="3.40.190.290">
    <property type="match status" value="1"/>
</dbReference>
<accession>A0ABT0DGR0</accession>
<dbReference type="InterPro" id="IPR036390">
    <property type="entry name" value="WH_DNA-bd_sf"/>
</dbReference>
<evidence type="ECO:0000256" key="3">
    <source>
        <dbReference type="ARBA" id="ARBA00023125"/>
    </source>
</evidence>
<dbReference type="InterPro" id="IPR000847">
    <property type="entry name" value="LysR_HTH_N"/>
</dbReference>
<name>A0ABT0DGR0_9HYPH</name>
<evidence type="ECO:0000256" key="4">
    <source>
        <dbReference type="ARBA" id="ARBA00023163"/>
    </source>
</evidence>
<dbReference type="InterPro" id="IPR005119">
    <property type="entry name" value="LysR_subst-bd"/>
</dbReference>
<evidence type="ECO:0000256" key="1">
    <source>
        <dbReference type="ARBA" id="ARBA00009437"/>
    </source>
</evidence>
<comment type="caution">
    <text evidence="6">The sequence shown here is derived from an EMBL/GenBank/DDBJ whole genome shotgun (WGS) entry which is preliminary data.</text>
</comment>
<keyword evidence="2" id="KW-0805">Transcription regulation</keyword>